<dbReference type="RefSeq" id="XP_043010889.1">
    <property type="nucleotide sequence ID" value="XM_043152802.1"/>
</dbReference>
<dbReference type="InterPro" id="IPR036866">
    <property type="entry name" value="RibonucZ/Hydroxyglut_hydro"/>
</dbReference>
<dbReference type="OrthoDB" id="10250730at2759"/>
<dbReference type="SMART" id="SM00849">
    <property type="entry name" value="Lactamase_B"/>
    <property type="match status" value="1"/>
</dbReference>
<evidence type="ECO:0000259" key="5">
    <source>
        <dbReference type="SMART" id="SM00849"/>
    </source>
</evidence>
<protein>
    <recommendedName>
        <fullName evidence="5">Metallo-beta-lactamase domain-containing protein</fullName>
    </recommendedName>
</protein>
<dbReference type="PANTHER" id="PTHR42978:SF5">
    <property type="entry name" value="METALLO-BETA-LACTAMASE DOMAIN-CONTAINING PROTEIN"/>
    <property type="match status" value="1"/>
</dbReference>
<keyword evidence="3" id="KW-0378">Hydrolase</keyword>
<dbReference type="GO" id="GO:0046872">
    <property type="term" value="F:metal ion binding"/>
    <property type="evidence" value="ECO:0007669"/>
    <property type="project" value="UniProtKB-KW"/>
</dbReference>
<dbReference type="InterPro" id="IPR051013">
    <property type="entry name" value="MBL_superfamily_lactonases"/>
</dbReference>
<dbReference type="InterPro" id="IPR001279">
    <property type="entry name" value="Metallo-B-lactamas"/>
</dbReference>
<dbReference type="SUPFAM" id="SSF56281">
    <property type="entry name" value="Metallo-hydrolase/oxidoreductase"/>
    <property type="match status" value="1"/>
</dbReference>
<evidence type="ECO:0000313" key="6">
    <source>
        <dbReference type="EMBL" id="KAG7094419.1"/>
    </source>
</evidence>
<evidence type="ECO:0000313" key="7">
    <source>
        <dbReference type="Proteomes" id="UP001049176"/>
    </source>
</evidence>
<feature type="domain" description="Metallo-beta-lactamase" evidence="5">
    <location>
        <begin position="50"/>
        <end position="269"/>
    </location>
</feature>
<comment type="caution">
    <text evidence="6">The sequence shown here is derived from an EMBL/GenBank/DDBJ whole genome shotgun (WGS) entry which is preliminary data.</text>
</comment>
<comment type="similarity">
    <text evidence="1">Belongs to the metallo-beta-lactamase superfamily.</text>
</comment>
<dbReference type="Proteomes" id="UP001049176">
    <property type="component" value="Chromosome 4"/>
</dbReference>
<sequence length="363" mass="40143">MLSPADINVPQSSSTLTVRAFNVLTSASKAPLALFSEPVLPGRVLLDHVPAYAFLIEHNESQRRVMFDLGPRKDKDGFAPQLHAAVLSIPGYELHVERDIVEQLQDGGVDLDSIQAVIWSHTHLDHTGDMSKWPSSTKLVIGPGSDRRGYPTVPDAVLLDSDFAGRQVEELSFTDSSLKVAGHSAIDFFKDGSLYIIDMPGHCPGHIVALARVKPDSFILFGGDTCHHQGQIRPNEHIHRSYPCPDDILLSARKSVSTEYFPSPLHPGTNEFDLSKRTTPLLTIPPPPSAYHDREQAIESQRTLSVLDAHTDVFLVTAHDLTLEGIIDLYPATLNDWKEKGWKKKAMWSFADVKSKAFIFSPC</sequence>
<dbReference type="GeneID" id="66077095"/>
<dbReference type="GO" id="GO:0016787">
    <property type="term" value="F:hydrolase activity"/>
    <property type="evidence" value="ECO:0007669"/>
    <property type="project" value="UniProtKB-KW"/>
</dbReference>
<gene>
    <name evidence="6" type="ORF">E1B28_008019</name>
</gene>
<proteinExistence type="inferred from homology"/>
<evidence type="ECO:0000256" key="1">
    <source>
        <dbReference type="ARBA" id="ARBA00007749"/>
    </source>
</evidence>
<dbReference type="CDD" id="cd07730">
    <property type="entry name" value="metallo-hydrolase-like_MBL-fold"/>
    <property type="match status" value="1"/>
</dbReference>
<name>A0A9P7S2S3_9AGAR</name>
<dbReference type="Pfam" id="PF00753">
    <property type="entry name" value="Lactamase_B"/>
    <property type="match status" value="1"/>
</dbReference>
<dbReference type="KEGG" id="more:E1B28_008019"/>
<evidence type="ECO:0000256" key="4">
    <source>
        <dbReference type="ARBA" id="ARBA00022833"/>
    </source>
</evidence>
<dbReference type="EMBL" id="CM032184">
    <property type="protein sequence ID" value="KAG7094419.1"/>
    <property type="molecule type" value="Genomic_DNA"/>
</dbReference>
<keyword evidence="7" id="KW-1185">Reference proteome</keyword>
<evidence type="ECO:0000256" key="2">
    <source>
        <dbReference type="ARBA" id="ARBA00022723"/>
    </source>
</evidence>
<evidence type="ECO:0000256" key="3">
    <source>
        <dbReference type="ARBA" id="ARBA00022801"/>
    </source>
</evidence>
<dbReference type="Gene3D" id="3.60.15.10">
    <property type="entry name" value="Ribonuclease Z/Hydroxyacylglutathione hydrolase-like"/>
    <property type="match status" value="1"/>
</dbReference>
<organism evidence="6 7">
    <name type="scientific">Marasmius oreades</name>
    <name type="common">fairy-ring Marasmius</name>
    <dbReference type="NCBI Taxonomy" id="181124"/>
    <lineage>
        <taxon>Eukaryota</taxon>
        <taxon>Fungi</taxon>
        <taxon>Dikarya</taxon>
        <taxon>Basidiomycota</taxon>
        <taxon>Agaricomycotina</taxon>
        <taxon>Agaricomycetes</taxon>
        <taxon>Agaricomycetidae</taxon>
        <taxon>Agaricales</taxon>
        <taxon>Marasmiineae</taxon>
        <taxon>Marasmiaceae</taxon>
        <taxon>Marasmius</taxon>
    </lineage>
</organism>
<reference evidence="6" key="1">
    <citation type="journal article" date="2021" name="Genome Biol. Evol.">
        <title>The assembled and annotated genome of the fairy-ring fungus Marasmius oreades.</title>
        <authorList>
            <person name="Hiltunen M."/>
            <person name="Ament-Velasquez S.L."/>
            <person name="Johannesson H."/>
        </authorList>
    </citation>
    <scope>NUCLEOTIDE SEQUENCE</scope>
    <source>
        <strain evidence="6">03SP1</strain>
    </source>
</reference>
<keyword evidence="2" id="KW-0479">Metal-binding</keyword>
<keyword evidence="4" id="KW-0862">Zinc</keyword>
<dbReference type="PANTHER" id="PTHR42978">
    <property type="entry name" value="QUORUM-QUENCHING LACTONASE YTNP-RELATED-RELATED"/>
    <property type="match status" value="1"/>
</dbReference>
<dbReference type="AlphaFoldDB" id="A0A9P7S2S3"/>
<accession>A0A9P7S2S3</accession>